<dbReference type="AlphaFoldDB" id="A0A0K2SYA1"/>
<keyword evidence="2" id="KW-0732">Signal</keyword>
<keyword evidence="1" id="KW-0472">Membrane</keyword>
<dbReference type="GeneID" id="121116462"/>
<dbReference type="KEGG" id="lsm:121116462"/>
<protein>
    <submittedName>
        <fullName evidence="3">Uncharacterized protein</fullName>
    </submittedName>
</protein>
<feature type="signal peptide" evidence="2">
    <location>
        <begin position="1"/>
        <end position="23"/>
    </location>
</feature>
<reference evidence="3" key="1">
    <citation type="submission" date="2014-05" db="EMBL/GenBank/DDBJ databases">
        <authorList>
            <person name="Chronopoulou M."/>
        </authorList>
    </citation>
    <scope>NUCLEOTIDE SEQUENCE</scope>
    <source>
        <tissue evidence="3">Whole organism</tissue>
    </source>
</reference>
<name>A0A0K2SYA1_LEPSM</name>
<keyword evidence="1" id="KW-0812">Transmembrane</keyword>
<evidence type="ECO:0000256" key="1">
    <source>
        <dbReference type="SAM" id="Phobius"/>
    </source>
</evidence>
<feature type="chain" id="PRO_5005487253" evidence="2">
    <location>
        <begin position="24"/>
        <end position="328"/>
    </location>
</feature>
<organism evidence="3">
    <name type="scientific">Lepeophtheirus salmonis</name>
    <name type="common">Salmon louse</name>
    <name type="synonym">Caligus salmonis</name>
    <dbReference type="NCBI Taxonomy" id="72036"/>
    <lineage>
        <taxon>Eukaryota</taxon>
        <taxon>Metazoa</taxon>
        <taxon>Ecdysozoa</taxon>
        <taxon>Arthropoda</taxon>
        <taxon>Crustacea</taxon>
        <taxon>Multicrustacea</taxon>
        <taxon>Hexanauplia</taxon>
        <taxon>Copepoda</taxon>
        <taxon>Siphonostomatoida</taxon>
        <taxon>Caligidae</taxon>
        <taxon>Lepeophtheirus</taxon>
    </lineage>
</organism>
<dbReference type="RefSeq" id="XP_040566651.1">
    <property type="nucleotide sequence ID" value="XM_040710717.2"/>
</dbReference>
<evidence type="ECO:0000313" key="3">
    <source>
        <dbReference type="EMBL" id="CDW18759.1"/>
    </source>
</evidence>
<dbReference type="EMBL" id="HACA01001398">
    <property type="protein sequence ID" value="CDW18759.1"/>
    <property type="molecule type" value="Transcribed_RNA"/>
</dbReference>
<keyword evidence="1" id="KW-1133">Transmembrane helix</keyword>
<sequence length="328" mass="37232">MEKLHLIFTLVVPLFLLLRTGQGKIICDVETFVHVGFLYKNCLMKTMQLMSDKFEDPCPLLQKGVKSCIGLTKQCYDERGWQRVVQSNIDKTILVYEQDKKKDSMGFCHLLNATTVDDPKFVVEGIPQKLPDELCTIPEEAILMDGVEVCVTDELTKLLSFVTGLHATLHPPPTQTTQMGFTSMMCENLKEVYNKCAVDKLETCFDNNDIIYHEMNVLESIRVAGTLIAEQLINPNTNRSIEDASAFILQCPVFKDHNLKIMSTDYSMFVWIYIGFALLALIIVLLVIGIFAVRLRMAERFRAIIQKKPYEEFAIPETRGSESPSQSV</sequence>
<feature type="transmembrane region" description="Helical" evidence="1">
    <location>
        <begin position="268"/>
        <end position="293"/>
    </location>
</feature>
<evidence type="ECO:0000256" key="2">
    <source>
        <dbReference type="SAM" id="SignalP"/>
    </source>
</evidence>
<accession>A0A0K2SYA1</accession>
<proteinExistence type="predicted"/>